<evidence type="ECO:0000259" key="9">
    <source>
        <dbReference type="PROSITE" id="PS50263"/>
    </source>
</evidence>
<feature type="transmembrane region" description="Helical" evidence="8">
    <location>
        <begin position="206"/>
        <end position="223"/>
    </location>
</feature>
<dbReference type="GO" id="GO:0005886">
    <property type="term" value="C:plasma membrane"/>
    <property type="evidence" value="ECO:0007669"/>
    <property type="project" value="UniProtKB-SubCell"/>
</dbReference>
<dbReference type="HAMAP" id="MF_01148">
    <property type="entry name" value="Lnt"/>
    <property type="match status" value="1"/>
</dbReference>
<dbReference type="InterPro" id="IPR003010">
    <property type="entry name" value="C-N_Hydrolase"/>
</dbReference>
<keyword evidence="5 8" id="KW-1133">Transmembrane helix</keyword>
<organism evidence="10 11">
    <name type="scientific">Eiseniibacteriota bacterium</name>
    <dbReference type="NCBI Taxonomy" id="2212470"/>
    <lineage>
        <taxon>Bacteria</taxon>
        <taxon>Candidatus Eiseniibacteriota</taxon>
    </lineage>
</organism>
<feature type="transmembrane region" description="Helical" evidence="8">
    <location>
        <begin position="510"/>
        <end position="528"/>
    </location>
</feature>
<evidence type="ECO:0000256" key="8">
    <source>
        <dbReference type="HAMAP-Rule" id="MF_01148"/>
    </source>
</evidence>
<dbReference type="PANTHER" id="PTHR38686">
    <property type="entry name" value="APOLIPOPROTEIN N-ACYLTRANSFERASE"/>
    <property type="match status" value="1"/>
</dbReference>
<dbReference type="InterPro" id="IPR045378">
    <property type="entry name" value="LNT_N"/>
</dbReference>
<evidence type="ECO:0000256" key="7">
    <source>
        <dbReference type="ARBA" id="ARBA00023315"/>
    </source>
</evidence>
<evidence type="ECO:0000256" key="1">
    <source>
        <dbReference type="ARBA" id="ARBA00004651"/>
    </source>
</evidence>
<comment type="pathway">
    <text evidence="8">Protein modification; lipoprotein biosynthesis (N-acyl transfer).</text>
</comment>
<feature type="transmembrane region" description="Helical" evidence="8">
    <location>
        <begin position="72"/>
        <end position="91"/>
    </location>
</feature>
<dbReference type="Pfam" id="PF00795">
    <property type="entry name" value="CN_hydrolase"/>
    <property type="match status" value="1"/>
</dbReference>
<keyword evidence="2 8" id="KW-1003">Cell membrane</keyword>
<keyword evidence="6 8" id="KW-0472">Membrane</keyword>
<dbReference type="CDD" id="cd07571">
    <property type="entry name" value="ALP_N-acyl_transferase"/>
    <property type="match status" value="1"/>
</dbReference>
<dbReference type="PANTHER" id="PTHR38686:SF1">
    <property type="entry name" value="APOLIPOPROTEIN N-ACYLTRANSFERASE"/>
    <property type="match status" value="1"/>
</dbReference>
<comment type="catalytic activity">
    <reaction evidence="8">
        <text>N-terminal S-1,2-diacyl-sn-glyceryl-L-cysteinyl-[lipoprotein] + a glycerophospholipid = N-acyl-S-1,2-diacyl-sn-glyceryl-L-cysteinyl-[lipoprotein] + a 2-acyl-sn-glycero-3-phospholipid + H(+)</text>
        <dbReference type="Rhea" id="RHEA:48228"/>
        <dbReference type="Rhea" id="RHEA-COMP:14681"/>
        <dbReference type="Rhea" id="RHEA-COMP:14684"/>
        <dbReference type="ChEBI" id="CHEBI:15378"/>
        <dbReference type="ChEBI" id="CHEBI:136912"/>
        <dbReference type="ChEBI" id="CHEBI:140656"/>
        <dbReference type="ChEBI" id="CHEBI:140657"/>
        <dbReference type="ChEBI" id="CHEBI:140660"/>
        <dbReference type="EC" id="2.3.1.269"/>
    </reaction>
</comment>
<evidence type="ECO:0000256" key="3">
    <source>
        <dbReference type="ARBA" id="ARBA00022679"/>
    </source>
</evidence>
<dbReference type="SUPFAM" id="SSF56317">
    <property type="entry name" value="Carbon-nitrogen hydrolase"/>
    <property type="match status" value="1"/>
</dbReference>
<keyword evidence="7 8" id="KW-0012">Acyltransferase</keyword>
<keyword evidence="4 8" id="KW-0812">Transmembrane</keyword>
<dbReference type="EMBL" id="VGIY01000094">
    <property type="protein sequence ID" value="MBM3317237.1"/>
    <property type="molecule type" value="Genomic_DNA"/>
</dbReference>
<evidence type="ECO:0000256" key="2">
    <source>
        <dbReference type="ARBA" id="ARBA00022475"/>
    </source>
</evidence>
<accession>A0A938BQJ4</accession>
<feature type="domain" description="CN hydrolase" evidence="9">
    <location>
        <begin position="246"/>
        <end position="498"/>
    </location>
</feature>
<gene>
    <name evidence="8 10" type="primary">lnt</name>
    <name evidence="10" type="ORF">FJY75_05245</name>
</gene>
<comment type="similarity">
    <text evidence="8">Belongs to the CN hydrolase family. Apolipoprotein N-acyltransferase subfamily.</text>
</comment>
<dbReference type="PROSITE" id="PS50263">
    <property type="entry name" value="CN_HYDROLASE"/>
    <property type="match status" value="1"/>
</dbReference>
<keyword evidence="3 8" id="KW-0808">Transferase</keyword>
<feature type="transmembrane region" description="Helical" evidence="8">
    <location>
        <begin position="103"/>
        <end position="129"/>
    </location>
</feature>
<dbReference type="Pfam" id="PF20154">
    <property type="entry name" value="LNT_N"/>
    <property type="match status" value="1"/>
</dbReference>
<dbReference type="GO" id="GO:0016410">
    <property type="term" value="F:N-acyltransferase activity"/>
    <property type="evidence" value="ECO:0007669"/>
    <property type="project" value="UniProtKB-UniRule"/>
</dbReference>
<dbReference type="AlphaFoldDB" id="A0A938BQJ4"/>
<sequence>MPWIERLAAPGRARRLLVPLLGGLLLALAHPPWRLWPLVFVAWTPLWLALADAARPAAGGASRRRGRLGDGFLQGWLMGTSGYLLMLHWILRLPNEEMTIPGLMIPGLLLLAAHAGLFHGAAAAGAVALSRWSGWPLPLAAAPLFTLVEWLRGLGVLGFPWGAAGYALARVPPLLQSSALVGFWGLVFLILLVNAFLALGLRGRRWGVAAALLAFGALWFHGAHELAAHEPGRIHAGRRPLRLLVAQPDIGRDIKWRPEKRALVFERAFTHAYAAADRGMEAGGFDLFLWPETALPTLLYMDPETIERVVTLVDRMRRPLLMGTEEIYEDWGTERWQQGAYNSAVAVHPGGRLSDPYRKVKLVPFSERMPLQKIAPWITGLDFGQSNFFPGAGPVLFPIGEERVGCLICFESAFPEVARQMVREGATVLVNITNDFWFGRSAGPIQHAEMAVLRAVENRVPVVRCANTGISFAVDPWGRVSHETGLFTQADFVAAVGAGSGSFASRHPDWFLALPAGACAAAIAWGALRAAARRRR</sequence>
<evidence type="ECO:0000256" key="6">
    <source>
        <dbReference type="ARBA" id="ARBA00023136"/>
    </source>
</evidence>
<reference evidence="10" key="1">
    <citation type="submission" date="2019-03" db="EMBL/GenBank/DDBJ databases">
        <title>Lake Tanganyika Metagenome-Assembled Genomes (MAGs).</title>
        <authorList>
            <person name="Tran P."/>
        </authorList>
    </citation>
    <scope>NUCLEOTIDE SEQUENCE</scope>
    <source>
        <strain evidence="10">M_DeepCast_400m_m2_100</strain>
    </source>
</reference>
<feature type="transmembrane region" description="Helical" evidence="8">
    <location>
        <begin position="35"/>
        <end position="51"/>
    </location>
</feature>
<evidence type="ECO:0000313" key="10">
    <source>
        <dbReference type="EMBL" id="MBM3317237.1"/>
    </source>
</evidence>
<protein>
    <recommendedName>
        <fullName evidence="8">Apolipoprotein N-acyltransferase</fullName>
        <shortName evidence="8">ALP N-acyltransferase</shortName>
        <ecNumber evidence="8">2.3.1.269</ecNumber>
    </recommendedName>
</protein>
<evidence type="ECO:0000256" key="4">
    <source>
        <dbReference type="ARBA" id="ARBA00022692"/>
    </source>
</evidence>
<dbReference type="EC" id="2.3.1.269" evidence="8"/>
<comment type="caution">
    <text evidence="10">The sequence shown here is derived from an EMBL/GenBank/DDBJ whole genome shotgun (WGS) entry which is preliminary data.</text>
</comment>
<dbReference type="Gene3D" id="3.60.110.10">
    <property type="entry name" value="Carbon-nitrogen hydrolase"/>
    <property type="match status" value="1"/>
</dbReference>
<comment type="function">
    <text evidence="8">Catalyzes the phospholipid dependent N-acylation of the N-terminal cysteine of apolipoprotein, the last step in lipoprotein maturation.</text>
</comment>
<dbReference type="NCBIfam" id="TIGR00546">
    <property type="entry name" value="lnt"/>
    <property type="match status" value="1"/>
</dbReference>
<proteinExistence type="inferred from homology"/>
<dbReference type="GO" id="GO:0042158">
    <property type="term" value="P:lipoprotein biosynthetic process"/>
    <property type="evidence" value="ECO:0007669"/>
    <property type="project" value="UniProtKB-UniRule"/>
</dbReference>
<feature type="transmembrane region" description="Helical" evidence="8">
    <location>
        <begin position="181"/>
        <end position="199"/>
    </location>
</feature>
<comment type="subcellular location">
    <subcellularLocation>
        <location evidence="1 8">Cell membrane</location>
        <topology evidence="1 8">Multi-pass membrane protein</topology>
    </subcellularLocation>
</comment>
<evidence type="ECO:0000256" key="5">
    <source>
        <dbReference type="ARBA" id="ARBA00022989"/>
    </source>
</evidence>
<evidence type="ECO:0000313" key="11">
    <source>
        <dbReference type="Proteomes" id="UP000748308"/>
    </source>
</evidence>
<dbReference type="InterPro" id="IPR036526">
    <property type="entry name" value="C-N_Hydrolase_sf"/>
</dbReference>
<dbReference type="InterPro" id="IPR004563">
    <property type="entry name" value="Apolipo_AcylTrfase"/>
</dbReference>
<dbReference type="Proteomes" id="UP000748308">
    <property type="component" value="Unassembled WGS sequence"/>
</dbReference>
<name>A0A938BQJ4_UNCEI</name>